<dbReference type="InterPro" id="IPR029060">
    <property type="entry name" value="PIN-like_dom_sf"/>
</dbReference>
<dbReference type="CDD" id="cd09874">
    <property type="entry name" value="PIN_MT3492-like"/>
    <property type="match status" value="1"/>
</dbReference>
<keyword evidence="3 5" id="KW-0479">Metal-binding</keyword>
<evidence type="ECO:0000313" key="8">
    <source>
        <dbReference type="Proteomes" id="UP000253977"/>
    </source>
</evidence>
<name>A0A369THG7_9RHOB</name>
<evidence type="ECO:0000256" key="5">
    <source>
        <dbReference type="HAMAP-Rule" id="MF_00265"/>
    </source>
</evidence>
<dbReference type="HAMAP" id="MF_00265">
    <property type="entry name" value="VapC_Nob1"/>
    <property type="match status" value="1"/>
</dbReference>
<keyword evidence="5" id="KW-0460">Magnesium</keyword>
<proteinExistence type="inferred from homology"/>
<dbReference type="OrthoDB" id="574461at2"/>
<evidence type="ECO:0000256" key="1">
    <source>
        <dbReference type="ARBA" id="ARBA00022649"/>
    </source>
</evidence>
<keyword evidence="1 5" id="KW-1277">Toxin-antitoxin system</keyword>
<keyword evidence="8" id="KW-1185">Reference proteome</keyword>
<keyword evidence="2 5" id="KW-0540">Nuclease</keyword>
<evidence type="ECO:0000313" key="7">
    <source>
        <dbReference type="EMBL" id="RDD64670.1"/>
    </source>
</evidence>
<sequence length="149" mass="16967">MPDRIYWDSNAFLAWLQNETDREAACRDTLDAAQRGEFLIMTSALTLAEVLWLKGAPKLTEDKADLLNRFFRRSSLRVVNLDRRIAQRAQRLVWESGIRPKDSIHVATALQYDCPVLETFDKPLISKGLDLEDIEIREPQPAAQGTLGV</sequence>
<gene>
    <name evidence="5" type="primary">vapC</name>
    <name evidence="7" type="ORF">DU478_19095</name>
</gene>
<reference evidence="7 8" key="1">
    <citation type="submission" date="2018-07" db="EMBL/GenBank/DDBJ databases">
        <title>Thalassococcus profundi sp. nov., a marine bacterium isolated from deep seawater of Okinawa Trough.</title>
        <authorList>
            <person name="Yu M."/>
        </authorList>
    </citation>
    <scope>NUCLEOTIDE SEQUENCE [LARGE SCALE GENOMIC DNA]</scope>
    <source>
        <strain evidence="7 8">WRAS1</strain>
    </source>
</reference>
<keyword evidence="4 5" id="KW-0378">Hydrolase</keyword>
<dbReference type="EC" id="3.1.-.-" evidence="5"/>
<dbReference type="AlphaFoldDB" id="A0A369THG7"/>
<dbReference type="InterPro" id="IPR002716">
    <property type="entry name" value="PIN_dom"/>
</dbReference>
<dbReference type="GO" id="GO:0090729">
    <property type="term" value="F:toxin activity"/>
    <property type="evidence" value="ECO:0007669"/>
    <property type="project" value="UniProtKB-KW"/>
</dbReference>
<organism evidence="7 8">
    <name type="scientific">Thalassococcus profundi</name>
    <dbReference type="NCBI Taxonomy" id="2282382"/>
    <lineage>
        <taxon>Bacteria</taxon>
        <taxon>Pseudomonadati</taxon>
        <taxon>Pseudomonadota</taxon>
        <taxon>Alphaproteobacteria</taxon>
        <taxon>Rhodobacterales</taxon>
        <taxon>Roseobacteraceae</taxon>
        <taxon>Thalassococcus</taxon>
    </lineage>
</organism>
<feature type="binding site" evidence="5">
    <location>
        <position position="8"/>
    </location>
    <ligand>
        <name>Mg(2+)</name>
        <dbReference type="ChEBI" id="CHEBI:18420"/>
    </ligand>
</feature>
<dbReference type="InterPro" id="IPR022907">
    <property type="entry name" value="VapC_family"/>
</dbReference>
<comment type="similarity">
    <text evidence="5">Belongs to the PINc/VapC protein family.</text>
</comment>
<dbReference type="Gene3D" id="3.40.50.1010">
    <property type="entry name" value="5'-nuclease"/>
    <property type="match status" value="1"/>
</dbReference>
<dbReference type="GO" id="GO:0000287">
    <property type="term" value="F:magnesium ion binding"/>
    <property type="evidence" value="ECO:0007669"/>
    <property type="project" value="UniProtKB-UniRule"/>
</dbReference>
<dbReference type="Proteomes" id="UP000253977">
    <property type="component" value="Unassembled WGS sequence"/>
</dbReference>
<protein>
    <recommendedName>
        <fullName evidence="5">Ribonuclease VapC</fullName>
        <shortName evidence="5">RNase VapC</shortName>
        <ecNumber evidence="5">3.1.-.-</ecNumber>
    </recommendedName>
    <alternativeName>
        <fullName evidence="5">Toxin VapC</fullName>
    </alternativeName>
</protein>
<dbReference type="SUPFAM" id="SSF88723">
    <property type="entry name" value="PIN domain-like"/>
    <property type="match status" value="1"/>
</dbReference>
<evidence type="ECO:0000256" key="3">
    <source>
        <dbReference type="ARBA" id="ARBA00022723"/>
    </source>
</evidence>
<evidence type="ECO:0000259" key="6">
    <source>
        <dbReference type="Pfam" id="PF01850"/>
    </source>
</evidence>
<dbReference type="GO" id="GO:0004540">
    <property type="term" value="F:RNA nuclease activity"/>
    <property type="evidence" value="ECO:0007669"/>
    <property type="project" value="InterPro"/>
</dbReference>
<feature type="binding site" evidence="5">
    <location>
        <position position="102"/>
    </location>
    <ligand>
        <name>Mg(2+)</name>
        <dbReference type="ChEBI" id="CHEBI:18420"/>
    </ligand>
</feature>
<accession>A0A369THG7</accession>
<feature type="domain" description="PIN" evidence="6">
    <location>
        <begin position="5"/>
        <end position="122"/>
    </location>
</feature>
<evidence type="ECO:0000256" key="2">
    <source>
        <dbReference type="ARBA" id="ARBA00022722"/>
    </source>
</evidence>
<dbReference type="Pfam" id="PF01850">
    <property type="entry name" value="PIN"/>
    <property type="match status" value="1"/>
</dbReference>
<keyword evidence="5" id="KW-0800">Toxin</keyword>
<comment type="cofactor">
    <cofactor evidence="5">
        <name>Mg(2+)</name>
        <dbReference type="ChEBI" id="CHEBI:18420"/>
    </cofactor>
</comment>
<dbReference type="EMBL" id="QPMK01000019">
    <property type="protein sequence ID" value="RDD64670.1"/>
    <property type="molecule type" value="Genomic_DNA"/>
</dbReference>
<dbReference type="RefSeq" id="WP_114512555.1">
    <property type="nucleotide sequence ID" value="NZ_QPMK01000019.1"/>
</dbReference>
<comment type="function">
    <text evidence="5">Toxic component of a toxin-antitoxin (TA) system. An RNase.</text>
</comment>
<comment type="caution">
    <text evidence="7">The sequence shown here is derived from an EMBL/GenBank/DDBJ whole genome shotgun (WGS) entry which is preliminary data.</text>
</comment>
<dbReference type="GO" id="GO:0016787">
    <property type="term" value="F:hydrolase activity"/>
    <property type="evidence" value="ECO:0007669"/>
    <property type="project" value="UniProtKB-KW"/>
</dbReference>
<evidence type="ECO:0000256" key="4">
    <source>
        <dbReference type="ARBA" id="ARBA00022801"/>
    </source>
</evidence>